<dbReference type="EMBL" id="UINC01061111">
    <property type="protein sequence ID" value="SVB86333.1"/>
    <property type="molecule type" value="Genomic_DNA"/>
</dbReference>
<proteinExistence type="predicted"/>
<gene>
    <name evidence="1" type="ORF">METZ01_LOCUS239187</name>
    <name evidence="2" type="ORF">METZ01_LOCUS466118</name>
</gene>
<evidence type="ECO:0000313" key="2">
    <source>
        <dbReference type="EMBL" id="SVE13264.1"/>
    </source>
</evidence>
<protein>
    <submittedName>
        <fullName evidence="1">Uncharacterized protein</fullName>
    </submittedName>
</protein>
<name>A0A382HI37_9ZZZZ</name>
<reference evidence="1" key="1">
    <citation type="submission" date="2018-05" db="EMBL/GenBank/DDBJ databases">
        <authorList>
            <person name="Lanie J.A."/>
            <person name="Ng W.-L."/>
            <person name="Kazmierczak K.M."/>
            <person name="Andrzejewski T.M."/>
            <person name="Davidsen T.M."/>
            <person name="Wayne K.J."/>
            <person name="Tettelin H."/>
            <person name="Glass J.I."/>
            <person name="Rusch D."/>
            <person name="Podicherti R."/>
            <person name="Tsui H.-C.T."/>
            <person name="Winkler M.E."/>
        </authorList>
    </citation>
    <scope>NUCLEOTIDE SEQUENCE</scope>
</reference>
<dbReference type="AlphaFoldDB" id="A0A382HI37"/>
<evidence type="ECO:0000313" key="1">
    <source>
        <dbReference type="EMBL" id="SVB86333.1"/>
    </source>
</evidence>
<organism evidence="1">
    <name type="scientific">marine metagenome</name>
    <dbReference type="NCBI Taxonomy" id="408172"/>
    <lineage>
        <taxon>unclassified sequences</taxon>
        <taxon>metagenomes</taxon>
        <taxon>ecological metagenomes</taxon>
    </lineage>
</organism>
<accession>A0A382HI37</accession>
<sequence length="24" mass="2846">MKYLFTVIIIFLLPLSVYGVEWTV</sequence>
<feature type="non-terminal residue" evidence="1">
    <location>
        <position position="24"/>
    </location>
</feature>
<dbReference type="EMBL" id="UINC01196313">
    <property type="protein sequence ID" value="SVE13264.1"/>
    <property type="molecule type" value="Genomic_DNA"/>
</dbReference>